<dbReference type="InterPro" id="IPR029044">
    <property type="entry name" value="Nucleotide-diphossugar_trans"/>
</dbReference>
<dbReference type="AlphaFoldDB" id="A0A1F5ZHG6"/>
<dbReference type="GO" id="GO:0016758">
    <property type="term" value="F:hexosyltransferase activity"/>
    <property type="evidence" value="ECO:0007669"/>
    <property type="project" value="UniProtKB-ARBA"/>
</dbReference>
<gene>
    <name evidence="2" type="ORF">A2Z00_05355</name>
</gene>
<reference evidence="2 3" key="1">
    <citation type="journal article" date="2016" name="Nat. Commun.">
        <title>Thousands of microbial genomes shed light on interconnected biogeochemical processes in an aquifer system.</title>
        <authorList>
            <person name="Anantharaman K."/>
            <person name="Brown C.T."/>
            <person name="Hug L.A."/>
            <person name="Sharon I."/>
            <person name="Castelle C.J."/>
            <person name="Probst A.J."/>
            <person name="Thomas B.C."/>
            <person name="Singh A."/>
            <person name="Wilkins M.J."/>
            <person name="Karaoz U."/>
            <person name="Brodie E.L."/>
            <person name="Williams K.H."/>
            <person name="Hubbard S.S."/>
            <person name="Banfield J.F."/>
        </authorList>
    </citation>
    <scope>NUCLEOTIDE SEQUENCE [LARGE SCALE GENOMIC DNA]</scope>
</reference>
<proteinExistence type="predicted"/>
<dbReference type="Gene3D" id="3.90.550.10">
    <property type="entry name" value="Spore Coat Polysaccharide Biosynthesis Protein SpsA, Chain A"/>
    <property type="match status" value="1"/>
</dbReference>
<dbReference type="Pfam" id="PF00535">
    <property type="entry name" value="Glycos_transf_2"/>
    <property type="match status" value="1"/>
</dbReference>
<comment type="caution">
    <text evidence="2">The sequence shown here is derived from an EMBL/GenBank/DDBJ whole genome shotgun (WGS) entry which is preliminary data.</text>
</comment>
<dbReference type="InterPro" id="IPR001173">
    <property type="entry name" value="Glyco_trans_2-like"/>
</dbReference>
<accession>A0A1F5ZHG6</accession>
<dbReference type="STRING" id="1798370.A2Z00_05355"/>
<dbReference type="CDD" id="cd00761">
    <property type="entry name" value="Glyco_tranf_GTA_type"/>
    <property type="match status" value="1"/>
</dbReference>
<evidence type="ECO:0000313" key="3">
    <source>
        <dbReference type="Proteomes" id="UP000177268"/>
    </source>
</evidence>
<dbReference type="EMBL" id="MFIZ01000016">
    <property type="protein sequence ID" value="OGG11764.1"/>
    <property type="molecule type" value="Genomic_DNA"/>
</dbReference>
<dbReference type="Proteomes" id="UP000177268">
    <property type="component" value="Unassembled WGS sequence"/>
</dbReference>
<name>A0A1F5ZHG6_9BACT</name>
<evidence type="ECO:0000259" key="1">
    <source>
        <dbReference type="Pfam" id="PF00535"/>
    </source>
</evidence>
<evidence type="ECO:0000313" key="2">
    <source>
        <dbReference type="EMBL" id="OGG11764.1"/>
    </source>
</evidence>
<dbReference type="PANTHER" id="PTHR22916">
    <property type="entry name" value="GLYCOSYLTRANSFERASE"/>
    <property type="match status" value="1"/>
</dbReference>
<protein>
    <recommendedName>
        <fullName evidence="1">Glycosyltransferase 2-like domain-containing protein</fullName>
    </recommendedName>
</protein>
<sequence>MHKGPVTLSLAVITKNRSGDLHGCVSSIARQTDIPNEILIIDSSTNDRTRVLCEHYRRHSKLPVRYFFEPKPGYATSRNRAIKESRSCWLGFVDDDCVLDTEWVKTMRTTLKRYSHVAAIEGESRTYFPQNIYALALQFYEVLWKKNAIVDHQIIDMEILDTKNIVYNRPILVKNKLIFRNEFIREKYLTTDDIDMGMQLQRLGGVAIYQEKAIVYHKDPIDLFAYLKKIITDAISYTFYLKRWERERKKIDRSVLFTKDDCQSYIIDVYKIPLYKRIALSLLITLTDRILFCVPLLTRLYV</sequence>
<organism evidence="2 3">
    <name type="scientific">Candidatus Gottesmanbacteria bacterium RBG_13_45_10</name>
    <dbReference type="NCBI Taxonomy" id="1798370"/>
    <lineage>
        <taxon>Bacteria</taxon>
        <taxon>Candidatus Gottesmaniibacteriota</taxon>
    </lineage>
</organism>
<feature type="domain" description="Glycosyltransferase 2-like" evidence="1">
    <location>
        <begin position="9"/>
        <end position="119"/>
    </location>
</feature>
<dbReference type="PANTHER" id="PTHR22916:SF3">
    <property type="entry name" value="UDP-GLCNAC:BETAGAL BETA-1,3-N-ACETYLGLUCOSAMINYLTRANSFERASE-LIKE PROTEIN 1"/>
    <property type="match status" value="1"/>
</dbReference>
<dbReference type="SUPFAM" id="SSF53448">
    <property type="entry name" value="Nucleotide-diphospho-sugar transferases"/>
    <property type="match status" value="1"/>
</dbReference>